<feature type="non-terminal residue" evidence="1">
    <location>
        <position position="79"/>
    </location>
</feature>
<evidence type="ECO:0000313" key="1">
    <source>
        <dbReference type="EMBL" id="CAG8849741.1"/>
    </source>
</evidence>
<evidence type="ECO:0000313" key="2">
    <source>
        <dbReference type="Proteomes" id="UP000789920"/>
    </source>
</evidence>
<feature type="non-terminal residue" evidence="1">
    <location>
        <position position="1"/>
    </location>
</feature>
<accession>A0ACA9SX70</accession>
<keyword evidence="2" id="KW-1185">Reference proteome</keyword>
<comment type="caution">
    <text evidence="1">The sequence shown here is derived from an EMBL/GenBank/DDBJ whole genome shotgun (WGS) entry which is preliminary data.</text>
</comment>
<protein>
    <submittedName>
        <fullName evidence="1">20420_t:CDS:1</fullName>
    </submittedName>
</protein>
<gene>
    <name evidence="1" type="ORF">RPERSI_LOCUS35749</name>
</gene>
<reference evidence="1" key="1">
    <citation type="submission" date="2021-06" db="EMBL/GenBank/DDBJ databases">
        <authorList>
            <person name="Kallberg Y."/>
            <person name="Tangrot J."/>
            <person name="Rosling A."/>
        </authorList>
    </citation>
    <scope>NUCLEOTIDE SEQUENCE</scope>
    <source>
        <strain evidence="1">MA461A</strain>
    </source>
</reference>
<proteinExistence type="predicted"/>
<sequence>GFGKAYGPLYSTGDTIGCCVNFVDCHVFYTKNGTNLGIAFEVSLNENLFPIVGMRSRGGCVKVNYGMNPFKFDIDSYAK</sequence>
<name>A0ACA9SX70_9GLOM</name>
<dbReference type="Proteomes" id="UP000789920">
    <property type="component" value="Unassembled WGS sequence"/>
</dbReference>
<dbReference type="EMBL" id="CAJVQC010167122">
    <property type="protein sequence ID" value="CAG8849741.1"/>
    <property type="molecule type" value="Genomic_DNA"/>
</dbReference>
<organism evidence="1 2">
    <name type="scientific">Racocetra persica</name>
    <dbReference type="NCBI Taxonomy" id="160502"/>
    <lineage>
        <taxon>Eukaryota</taxon>
        <taxon>Fungi</taxon>
        <taxon>Fungi incertae sedis</taxon>
        <taxon>Mucoromycota</taxon>
        <taxon>Glomeromycotina</taxon>
        <taxon>Glomeromycetes</taxon>
        <taxon>Diversisporales</taxon>
        <taxon>Gigasporaceae</taxon>
        <taxon>Racocetra</taxon>
    </lineage>
</organism>